<feature type="region of interest" description="Disordered" evidence="7">
    <location>
        <begin position="1"/>
        <end position="24"/>
    </location>
</feature>
<feature type="transmembrane region" description="Helical" evidence="8">
    <location>
        <begin position="69"/>
        <end position="91"/>
    </location>
</feature>
<dbReference type="PANTHER" id="PTHR47371">
    <property type="entry name" value="LIPOTEICHOIC ACID SYNTHASE"/>
    <property type="match status" value="1"/>
</dbReference>
<evidence type="ECO:0000256" key="6">
    <source>
        <dbReference type="ARBA" id="ARBA00023136"/>
    </source>
</evidence>
<gene>
    <name evidence="10" type="ORF">JS533_013145</name>
</gene>
<comment type="caution">
    <text evidence="10">The sequence shown here is derived from an EMBL/GenBank/DDBJ whole genome shotgun (WGS) entry which is preliminary data.</text>
</comment>
<feature type="domain" description="Sulfatase N-terminal" evidence="9">
    <location>
        <begin position="359"/>
        <end position="654"/>
    </location>
</feature>
<dbReference type="Pfam" id="PF00884">
    <property type="entry name" value="Sulfatase"/>
    <property type="match status" value="1"/>
</dbReference>
<name>A0ABS9VYK2_9BIFI</name>
<proteinExistence type="predicted"/>
<organism evidence="10 11">
    <name type="scientific">Bifidobacterium amazonense</name>
    <dbReference type="NCBI Taxonomy" id="2809027"/>
    <lineage>
        <taxon>Bacteria</taxon>
        <taxon>Bacillati</taxon>
        <taxon>Actinomycetota</taxon>
        <taxon>Actinomycetes</taxon>
        <taxon>Bifidobacteriales</taxon>
        <taxon>Bifidobacteriaceae</taxon>
        <taxon>Bifidobacterium</taxon>
    </lineage>
</organism>
<dbReference type="InterPro" id="IPR050448">
    <property type="entry name" value="OpgB/LTA_synthase_biosynth"/>
</dbReference>
<comment type="subcellular location">
    <subcellularLocation>
        <location evidence="1">Cell membrane</location>
        <topology evidence="1">Multi-pass membrane protein</topology>
    </subcellularLocation>
</comment>
<feature type="transmembrane region" description="Helical" evidence="8">
    <location>
        <begin position="253"/>
        <end position="275"/>
    </location>
</feature>
<feature type="transmembrane region" description="Helical" evidence="8">
    <location>
        <begin position="155"/>
        <end position="175"/>
    </location>
</feature>
<dbReference type="InterPro" id="IPR017850">
    <property type="entry name" value="Alkaline_phosphatase_core_sf"/>
</dbReference>
<keyword evidence="6 8" id="KW-0472">Membrane</keyword>
<dbReference type="PANTHER" id="PTHR47371:SF3">
    <property type="entry name" value="PHOSPHOGLYCEROL TRANSFERASE I"/>
    <property type="match status" value="1"/>
</dbReference>
<protein>
    <submittedName>
        <fullName evidence="10">LTA synthase family protein</fullName>
    </submittedName>
</protein>
<dbReference type="EMBL" id="JAFEJT020000096">
    <property type="protein sequence ID" value="MCH9277195.1"/>
    <property type="molecule type" value="Genomic_DNA"/>
</dbReference>
<dbReference type="RefSeq" id="WP_241515218.1">
    <property type="nucleotide sequence ID" value="NZ_JAFEJT020000096.1"/>
</dbReference>
<sequence length="735" mass="81540">MTQETTQPQTASSQQASASPTDDATLPLDATLRATIVRVWNHPHARRIRGTLLVAARAIRELWRMRMRFSYACYFIVFTVVTAASVTGLQWGMYTEPQYDDPDSVDATTRIQQSVAGQVTRFVSQMWLEQRYVWLLNFLILGLIYLLLTLLINRFWIATAAFGATMVVFAVANAIKVKLRNEPVIPADMSFISGGNSGDIMSFVPSDSLPLVHGAVGLLAWFVAGCVALQLLDGRNGFIPFSWRHPFRDPKTVACNCMRVFTLMLTATLFVSFTWNLGVSGSGAQQWSRRMGDAPQLWNAYGDAKNNGPAINFLRLAHTKAMDKPEGYNKDAMEQLAAKYAKQASQINRSRANQMTDGTVILLLSESFSDPNRVPGVSFSEDPMPYIRSVKAGTTSGLMLSPGYGGGTANIEYQALTGLSMANYDSSLSVAYQQLVPGQQWSPSFNQLWSETGGSSIAFHSFDRNMYFRDVNYRKFGFSTFWAKDGKNAMSGLHPIDSAWYSSDEATYANVLEHVNDADRQFIQVVTMQNHMPYNDWYRDNQFKDADTSENVSDAERTSIDTYAKGVNYTDQYTREFLAQLDRIDRPITVIYYGDHLPGIYATAASDPANSVTLHETDYFIWSNAASASRGAVQSASGYTSSNYFMAQAAEHMNAKVTPYLAFLTAMREAIPAIGPAGSGSGTDKPTYLDASGKVVAEEDLPAKAKRMLAEYRLIQYDMSVGKHYLKDTGFVEFG</sequence>
<dbReference type="Proteomes" id="UP000710815">
    <property type="component" value="Unassembled WGS sequence"/>
</dbReference>
<accession>A0ABS9VYK2</accession>
<reference evidence="10 11" key="1">
    <citation type="journal article" date="2021" name="Environ. Microbiol.">
        <title>Genetic insights into the dark matter of the mammalian gut microbiota through targeted genome reconstruction.</title>
        <authorList>
            <person name="Lugli G.A."/>
            <person name="Alessandri G."/>
            <person name="Milani C."/>
            <person name="Viappiani A."/>
            <person name="Fontana F."/>
            <person name="Tarracchini C."/>
            <person name="Mancabelli L."/>
            <person name="Argentini C."/>
            <person name="Ruiz L."/>
            <person name="Margolles A."/>
            <person name="van Sinderen D."/>
            <person name="Turroni F."/>
            <person name="Ventura M."/>
        </authorList>
    </citation>
    <scope>NUCLEOTIDE SEQUENCE [LARGE SCALE GENOMIC DNA]</scope>
    <source>
        <strain evidence="10 11">MA1</strain>
    </source>
</reference>
<comment type="pathway">
    <text evidence="2">Cell wall biogenesis; lipoteichoic acid biosynthesis.</text>
</comment>
<dbReference type="CDD" id="cd16015">
    <property type="entry name" value="LTA_synthase"/>
    <property type="match status" value="1"/>
</dbReference>
<keyword evidence="3" id="KW-1003">Cell membrane</keyword>
<dbReference type="SUPFAM" id="SSF53649">
    <property type="entry name" value="Alkaline phosphatase-like"/>
    <property type="match status" value="1"/>
</dbReference>
<feature type="transmembrane region" description="Helical" evidence="8">
    <location>
        <begin position="211"/>
        <end position="232"/>
    </location>
</feature>
<evidence type="ECO:0000256" key="8">
    <source>
        <dbReference type="SAM" id="Phobius"/>
    </source>
</evidence>
<evidence type="ECO:0000259" key="9">
    <source>
        <dbReference type="Pfam" id="PF00884"/>
    </source>
</evidence>
<dbReference type="InterPro" id="IPR000917">
    <property type="entry name" value="Sulfatase_N"/>
</dbReference>
<keyword evidence="5 8" id="KW-1133">Transmembrane helix</keyword>
<keyword evidence="4 8" id="KW-0812">Transmembrane</keyword>
<feature type="transmembrane region" description="Helical" evidence="8">
    <location>
        <begin position="132"/>
        <end position="148"/>
    </location>
</feature>
<reference evidence="10 11" key="2">
    <citation type="journal article" date="2021" name="Syst. Appl. Microbiol.">
        <title>Phylogenetic classification of ten novel species belonging to the genus Bifidobacterium comprising B. phasiani sp. nov., B. pongonis sp. nov., B. saguinibicoloris sp. nov., B. colobi sp. nov., B. simiiventris sp. nov., B. santillanense sp. nov., B. miconis sp. nov., B. amazonense sp. nov., B. pluvialisilvae sp. nov., and B. miconisargentati sp. nov.</title>
        <authorList>
            <person name="Lugli G.A."/>
            <person name="Calvete-Torre I."/>
            <person name="Alessandri G."/>
            <person name="Milani C."/>
            <person name="Turroni F."/>
            <person name="Laiolo P."/>
            <person name="Ossiprandi M.C."/>
            <person name="Margolles A."/>
            <person name="Ruiz L."/>
            <person name="Ventura M."/>
        </authorList>
    </citation>
    <scope>NUCLEOTIDE SEQUENCE [LARGE SCALE GENOMIC DNA]</scope>
    <source>
        <strain evidence="10 11">MA1</strain>
    </source>
</reference>
<dbReference type="Gene3D" id="3.40.720.10">
    <property type="entry name" value="Alkaline Phosphatase, subunit A"/>
    <property type="match status" value="1"/>
</dbReference>
<evidence type="ECO:0000256" key="7">
    <source>
        <dbReference type="SAM" id="MobiDB-lite"/>
    </source>
</evidence>
<evidence type="ECO:0000313" key="11">
    <source>
        <dbReference type="Proteomes" id="UP000710815"/>
    </source>
</evidence>
<evidence type="ECO:0000256" key="3">
    <source>
        <dbReference type="ARBA" id="ARBA00022475"/>
    </source>
</evidence>
<keyword evidence="11" id="KW-1185">Reference proteome</keyword>
<evidence type="ECO:0000256" key="5">
    <source>
        <dbReference type="ARBA" id="ARBA00022989"/>
    </source>
</evidence>
<evidence type="ECO:0000256" key="2">
    <source>
        <dbReference type="ARBA" id="ARBA00004936"/>
    </source>
</evidence>
<evidence type="ECO:0000256" key="4">
    <source>
        <dbReference type="ARBA" id="ARBA00022692"/>
    </source>
</evidence>
<evidence type="ECO:0000256" key="1">
    <source>
        <dbReference type="ARBA" id="ARBA00004651"/>
    </source>
</evidence>
<evidence type="ECO:0000313" key="10">
    <source>
        <dbReference type="EMBL" id="MCH9277195.1"/>
    </source>
</evidence>